<proteinExistence type="predicted"/>
<accession>A0ACB9TZ14</accession>
<sequence length="642" mass="73861">MSTPKIFENVNVKVVLYASKRKRFKIITLPDELILHIFHKYSIKSNQDSNKCVIVPKRFATDIELDDYVNITDDFARKLVQIFPFDIPGDLIYMSETLRHNLDKINLKEPVRLTPIDRASIGIAKEVEIRLISSGNEISNHMCDILLKNYFRSPKLVQKNDVLSVNVKQYAPEFIYNNYKTNSVENVYFKYVRIKSDTNEDCTGSYFCVKGETELRQSAHVQDYLPAKFKRFIAEKFKDNGIEQAVINRCPYGFENRLDNLRKAVKPFLKRRKIKLKPVFLIQGNKGNAKNLLVSTLADELGFNFYKISSGDVSATAYSQTEIKIKNAFFKAKLCAPCLFVINNFENFGKTHDGKFNERIVDYFKFELTNNLTNNDPPLIVICISNSKDVPAELSRVFLEVFEFGAPDQDERAKILEWMLEERALESDVDMNEIAGKTHGFFYGDLAALVYYAHKNGFENRTTGLLSLIKDDFDVALGKCSRVRRSISDLIEFRSRRYHADQLCGQYGGAESAEGAMVGRRWSGRRQGRNNPDDQPTVESPRTPEEQRTPAIRRFDKDHKNTGESHQKREQNRGLYFRVSDFGALHLVKIKHHSYINEEIQNDDAGDGDDDEGIEDVRIVIAEIACPTFVDDERDDDDQSRR</sequence>
<comment type="caution">
    <text evidence="1">The sequence shown here is derived from an EMBL/GenBank/DDBJ whole genome shotgun (WGS) entry which is preliminary data.</text>
</comment>
<evidence type="ECO:0000313" key="1">
    <source>
        <dbReference type="EMBL" id="KAI4472007.1"/>
    </source>
</evidence>
<keyword evidence="2" id="KW-1185">Reference proteome</keyword>
<gene>
    <name evidence="1" type="ORF">MML48_1g12222</name>
</gene>
<name>A0ACB9TZ14_HOLOL</name>
<protein>
    <submittedName>
        <fullName evidence="1">Aaa-family atpase</fullName>
    </submittedName>
</protein>
<reference evidence="1" key="1">
    <citation type="submission" date="2022-04" db="EMBL/GenBank/DDBJ databases">
        <title>Chromosome-scale genome assembly of Holotrichia oblita Faldermann.</title>
        <authorList>
            <person name="Rongchong L."/>
        </authorList>
    </citation>
    <scope>NUCLEOTIDE SEQUENCE</scope>
    <source>
        <strain evidence="1">81SQS9</strain>
    </source>
</reference>
<evidence type="ECO:0000313" key="2">
    <source>
        <dbReference type="Proteomes" id="UP001056778"/>
    </source>
</evidence>
<organism evidence="1 2">
    <name type="scientific">Holotrichia oblita</name>
    <name type="common">Chafer beetle</name>
    <dbReference type="NCBI Taxonomy" id="644536"/>
    <lineage>
        <taxon>Eukaryota</taxon>
        <taxon>Metazoa</taxon>
        <taxon>Ecdysozoa</taxon>
        <taxon>Arthropoda</taxon>
        <taxon>Hexapoda</taxon>
        <taxon>Insecta</taxon>
        <taxon>Pterygota</taxon>
        <taxon>Neoptera</taxon>
        <taxon>Endopterygota</taxon>
        <taxon>Coleoptera</taxon>
        <taxon>Polyphaga</taxon>
        <taxon>Scarabaeiformia</taxon>
        <taxon>Scarabaeidae</taxon>
        <taxon>Melolonthinae</taxon>
        <taxon>Holotrichia</taxon>
    </lineage>
</organism>
<dbReference type="Proteomes" id="UP001056778">
    <property type="component" value="Chromosome 1"/>
</dbReference>
<dbReference type="EMBL" id="CM043015">
    <property type="protein sequence ID" value="KAI4472007.1"/>
    <property type="molecule type" value="Genomic_DNA"/>
</dbReference>